<evidence type="ECO:0000256" key="2">
    <source>
        <dbReference type="ARBA" id="ARBA00005417"/>
    </source>
</evidence>
<dbReference type="SMART" id="SM00382">
    <property type="entry name" value="AAA"/>
    <property type="match status" value="1"/>
</dbReference>
<gene>
    <name evidence="10" type="ORF">JL106_09925</name>
</gene>
<feature type="domain" description="ABC transporter" evidence="9">
    <location>
        <begin position="4"/>
        <end position="253"/>
    </location>
</feature>
<evidence type="ECO:0000256" key="3">
    <source>
        <dbReference type="ARBA" id="ARBA00022448"/>
    </source>
</evidence>
<dbReference type="AlphaFoldDB" id="A0A938Y856"/>
<dbReference type="FunFam" id="3.40.50.300:FF:000016">
    <property type="entry name" value="Oligopeptide ABC transporter ATP-binding component"/>
    <property type="match status" value="1"/>
</dbReference>
<evidence type="ECO:0000313" key="11">
    <source>
        <dbReference type="Proteomes" id="UP000663792"/>
    </source>
</evidence>
<dbReference type="Pfam" id="PF08352">
    <property type="entry name" value="oligo_HPY"/>
    <property type="match status" value="1"/>
</dbReference>
<dbReference type="Pfam" id="PF00005">
    <property type="entry name" value="ABC_tran"/>
    <property type="match status" value="1"/>
</dbReference>
<dbReference type="Gene3D" id="3.40.50.300">
    <property type="entry name" value="P-loop containing nucleotide triphosphate hydrolases"/>
    <property type="match status" value="1"/>
</dbReference>
<evidence type="ECO:0000256" key="8">
    <source>
        <dbReference type="SAM" id="MobiDB-lite"/>
    </source>
</evidence>
<keyword evidence="7" id="KW-0472">Membrane</keyword>
<dbReference type="PANTHER" id="PTHR43297:SF2">
    <property type="entry name" value="DIPEPTIDE TRANSPORT ATP-BINDING PROTEIN DPPD"/>
    <property type="match status" value="1"/>
</dbReference>
<dbReference type="GO" id="GO:0005886">
    <property type="term" value="C:plasma membrane"/>
    <property type="evidence" value="ECO:0007669"/>
    <property type="project" value="UniProtKB-SubCell"/>
</dbReference>
<evidence type="ECO:0000313" key="10">
    <source>
        <dbReference type="EMBL" id="MBM9467595.1"/>
    </source>
</evidence>
<accession>A0A938Y856</accession>
<dbReference type="PROSITE" id="PS00211">
    <property type="entry name" value="ABC_TRANSPORTER_1"/>
    <property type="match status" value="1"/>
</dbReference>
<name>A0A938Y856_9ACTN</name>
<keyword evidence="4" id="KW-1003">Cell membrane</keyword>
<keyword evidence="11" id="KW-1185">Reference proteome</keyword>
<keyword evidence="5" id="KW-0547">Nucleotide-binding</keyword>
<sequence>MLEVDQLRVHFATPAGLVRAVDGVSLSVRAGEVLGVVGESGSGKTVMSRRAMGLVGPGTTTRLSGTVRYDGTEISALPPAELSKLWGSEMAMILQDPMTSLNPVKRVGEQIGESLRRHLGLDRAAAHQRAVQLLRSVGLSEPERRVRQYPHELSGGMRQRVTIAIALSCDPRLLFADEPTTALDVTVQAQILELLARQQAEHRMAMMIVTHDLRVVRGHTDRVVVMYAGKVVEAAPTRTLFAAPRMPYTEALMNAVPPLTGSNHAVLRVIPGRPPNLLAPPPGCAFAPRCASAQERCLTEMPPLRSAADLAGASPGGSAAGAPAGGPAPAIAGTPDDHVYRCWYPVGTEAGDEARRTNIERGHTAAGTPILAEAV</sequence>
<dbReference type="InterPro" id="IPR013563">
    <property type="entry name" value="Oligopep_ABC_C"/>
</dbReference>
<dbReference type="GO" id="GO:0015833">
    <property type="term" value="P:peptide transport"/>
    <property type="evidence" value="ECO:0007669"/>
    <property type="project" value="InterPro"/>
</dbReference>
<dbReference type="PROSITE" id="PS50893">
    <property type="entry name" value="ABC_TRANSPORTER_2"/>
    <property type="match status" value="1"/>
</dbReference>
<dbReference type="GO" id="GO:0016887">
    <property type="term" value="F:ATP hydrolysis activity"/>
    <property type="evidence" value="ECO:0007669"/>
    <property type="project" value="InterPro"/>
</dbReference>
<feature type="compositionally biased region" description="Low complexity" evidence="8">
    <location>
        <begin position="320"/>
        <end position="331"/>
    </location>
</feature>
<proteinExistence type="inferred from homology"/>
<dbReference type="NCBIfam" id="TIGR01727">
    <property type="entry name" value="oligo_HPY"/>
    <property type="match status" value="1"/>
</dbReference>
<dbReference type="InterPro" id="IPR050388">
    <property type="entry name" value="ABC_Ni/Peptide_Import"/>
</dbReference>
<dbReference type="EMBL" id="JAERWK010000012">
    <property type="protein sequence ID" value="MBM9467595.1"/>
    <property type="molecule type" value="Genomic_DNA"/>
</dbReference>
<evidence type="ECO:0000256" key="6">
    <source>
        <dbReference type="ARBA" id="ARBA00022840"/>
    </source>
</evidence>
<dbReference type="InterPro" id="IPR027417">
    <property type="entry name" value="P-loop_NTPase"/>
</dbReference>
<comment type="similarity">
    <text evidence="2">Belongs to the ABC transporter superfamily.</text>
</comment>
<comment type="subcellular location">
    <subcellularLocation>
        <location evidence="1">Cell membrane</location>
        <topology evidence="1">Peripheral membrane protein</topology>
    </subcellularLocation>
</comment>
<feature type="region of interest" description="Disordered" evidence="8">
    <location>
        <begin position="308"/>
        <end position="331"/>
    </location>
</feature>
<dbReference type="InterPro" id="IPR003439">
    <property type="entry name" value="ABC_transporter-like_ATP-bd"/>
</dbReference>
<organism evidence="10 11">
    <name type="scientific">Nakamurella leprariae</name>
    <dbReference type="NCBI Taxonomy" id="2803911"/>
    <lineage>
        <taxon>Bacteria</taxon>
        <taxon>Bacillati</taxon>
        <taxon>Actinomycetota</taxon>
        <taxon>Actinomycetes</taxon>
        <taxon>Nakamurellales</taxon>
        <taxon>Nakamurellaceae</taxon>
        <taxon>Nakamurella</taxon>
    </lineage>
</organism>
<evidence type="ECO:0000256" key="7">
    <source>
        <dbReference type="ARBA" id="ARBA00023136"/>
    </source>
</evidence>
<keyword evidence="6 10" id="KW-0067">ATP-binding</keyword>
<evidence type="ECO:0000259" key="9">
    <source>
        <dbReference type="PROSITE" id="PS50893"/>
    </source>
</evidence>
<evidence type="ECO:0000256" key="4">
    <source>
        <dbReference type="ARBA" id="ARBA00022475"/>
    </source>
</evidence>
<evidence type="ECO:0000256" key="5">
    <source>
        <dbReference type="ARBA" id="ARBA00022741"/>
    </source>
</evidence>
<dbReference type="GO" id="GO:0005524">
    <property type="term" value="F:ATP binding"/>
    <property type="evidence" value="ECO:0007669"/>
    <property type="project" value="UniProtKB-KW"/>
</dbReference>
<comment type="caution">
    <text evidence="10">The sequence shown here is derived from an EMBL/GenBank/DDBJ whole genome shotgun (WGS) entry which is preliminary data.</text>
</comment>
<dbReference type="SUPFAM" id="SSF52540">
    <property type="entry name" value="P-loop containing nucleoside triphosphate hydrolases"/>
    <property type="match status" value="1"/>
</dbReference>
<dbReference type="Proteomes" id="UP000663792">
    <property type="component" value="Unassembled WGS sequence"/>
</dbReference>
<dbReference type="InterPro" id="IPR017871">
    <property type="entry name" value="ABC_transporter-like_CS"/>
</dbReference>
<dbReference type="InterPro" id="IPR003593">
    <property type="entry name" value="AAA+_ATPase"/>
</dbReference>
<protein>
    <submittedName>
        <fullName evidence="10">ABC transporter ATP-binding protein</fullName>
    </submittedName>
</protein>
<evidence type="ECO:0000256" key="1">
    <source>
        <dbReference type="ARBA" id="ARBA00004202"/>
    </source>
</evidence>
<dbReference type="CDD" id="cd03257">
    <property type="entry name" value="ABC_NikE_OppD_transporters"/>
    <property type="match status" value="1"/>
</dbReference>
<keyword evidence="3" id="KW-0813">Transport</keyword>
<dbReference type="PANTHER" id="PTHR43297">
    <property type="entry name" value="OLIGOPEPTIDE TRANSPORT ATP-BINDING PROTEIN APPD"/>
    <property type="match status" value="1"/>
</dbReference>
<reference evidence="10" key="1">
    <citation type="submission" date="2021-01" db="EMBL/GenBank/DDBJ databases">
        <title>YIM 132084 draft genome.</title>
        <authorList>
            <person name="An D."/>
        </authorList>
    </citation>
    <scope>NUCLEOTIDE SEQUENCE</scope>
    <source>
        <strain evidence="10">YIM 132084</strain>
    </source>
</reference>